<organism evidence="1 2">
    <name type="scientific">Herbiconiux oxytropis</name>
    <dbReference type="NCBI Taxonomy" id="2970915"/>
    <lineage>
        <taxon>Bacteria</taxon>
        <taxon>Bacillati</taxon>
        <taxon>Actinomycetota</taxon>
        <taxon>Actinomycetes</taxon>
        <taxon>Micrococcales</taxon>
        <taxon>Microbacteriaceae</taxon>
        <taxon>Herbiconiux</taxon>
    </lineage>
</organism>
<dbReference type="Proteomes" id="UP001165587">
    <property type="component" value="Unassembled WGS sequence"/>
</dbReference>
<evidence type="ECO:0000313" key="2">
    <source>
        <dbReference type="Proteomes" id="UP001165587"/>
    </source>
</evidence>
<dbReference type="EMBL" id="JANLCK010000002">
    <property type="protein sequence ID" value="MCS5725023.1"/>
    <property type="molecule type" value="Genomic_DNA"/>
</dbReference>
<dbReference type="RefSeq" id="WP_259525500.1">
    <property type="nucleotide sequence ID" value="NZ_JANLCK010000002.1"/>
</dbReference>
<sequence length="115" mass="11805">MTDDELSRLLTETAAAAPGVSSVLPTAPLREAAAQVVSSALDLPRSDADAFVQVDRTGAGVLVTVHVSTAVGVPTPTTLRAVARAIRGRVGELHPEAIAVSVRVRALHIDPRPGA</sequence>
<dbReference type="AlphaFoldDB" id="A0AA41XEL7"/>
<protein>
    <submittedName>
        <fullName evidence="1">Uncharacterized protein</fullName>
    </submittedName>
</protein>
<reference evidence="1" key="1">
    <citation type="submission" date="2022-08" db="EMBL/GenBank/DDBJ databases">
        <authorList>
            <person name="Deng Y."/>
            <person name="Han X.-F."/>
            <person name="Zhang Y.-Q."/>
        </authorList>
    </citation>
    <scope>NUCLEOTIDE SEQUENCE</scope>
    <source>
        <strain evidence="1">CPCC 203407</strain>
    </source>
</reference>
<keyword evidence="2" id="KW-1185">Reference proteome</keyword>
<comment type="caution">
    <text evidence="1">The sequence shown here is derived from an EMBL/GenBank/DDBJ whole genome shotgun (WGS) entry which is preliminary data.</text>
</comment>
<evidence type="ECO:0000313" key="1">
    <source>
        <dbReference type="EMBL" id="MCS5725023.1"/>
    </source>
</evidence>
<name>A0AA41XEL7_9MICO</name>
<gene>
    <name evidence="1" type="ORF">N1028_03850</name>
</gene>
<accession>A0AA41XEL7</accession>
<proteinExistence type="predicted"/>